<comment type="caution">
    <text evidence="2">The sequence shown here is derived from an EMBL/GenBank/DDBJ whole genome shotgun (WGS) entry which is preliminary data.</text>
</comment>
<proteinExistence type="predicted"/>
<accession>A0A6N6MID9</accession>
<name>A0A6N6MID9_9HYPH</name>
<evidence type="ECO:0000313" key="2">
    <source>
        <dbReference type="EMBL" id="KAB1070827.1"/>
    </source>
</evidence>
<feature type="region of interest" description="Disordered" evidence="1">
    <location>
        <begin position="1"/>
        <end position="67"/>
    </location>
</feature>
<gene>
    <name evidence="2" type="ORF">F6X51_21090</name>
</gene>
<dbReference type="AlphaFoldDB" id="A0A6N6MID9"/>
<sequence length="242" mass="25228">MSGGDFLSRWSRRKRDVAEREAELSGPPQPAALDGPDAPPNETSGTPDGKVADHHTEGTGEALTPEEIAQLPSLDEVGIDTDLTQFLREGVPRVLRNAALRRMWSLDPSIRDYVSEAREYAYDWNVPGGVPGYGPLLPSDDVQGMLERIIGGVTKPGADIGEAVAARADASSGAPGMAALAPEPQVADGSATAALGPEMPADATALAASSEATSLIPADDGDLRHKVEDLSPVRRHGGAIPI</sequence>
<keyword evidence="3" id="KW-1185">Reference proteome</keyword>
<protein>
    <submittedName>
        <fullName evidence="2">DUF3306 domain-containing protein</fullName>
    </submittedName>
</protein>
<dbReference type="Pfam" id="PF11748">
    <property type="entry name" value="DUF3306"/>
    <property type="match status" value="1"/>
</dbReference>
<evidence type="ECO:0000256" key="1">
    <source>
        <dbReference type="SAM" id="MobiDB-lite"/>
    </source>
</evidence>
<organism evidence="2 3">
    <name type="scientific">Methylobacterium planeticum</name>
    <dbReference type="NCBI Taxonomy" id="2615211"/>
    <lineage>
        <taxon>Bacteria</taxon>
        <taxon>Pseudomonadati</taxon>
        <taxon>Pseudomonadota</taxon>
        <taxon>Alphaproteobacteria</taxon>
        <taxon>Hyphomicrobiales</taxon>
        <taxon>Methylobacteriaceae</taxon>
        <taxon>Methylobacterium</taxon>
    </lineage>
</organism>
<dbReference type="Proteomes" id="UP000441523">
    <property type="component" value="Unassembled WGS sequence"/>
</dbReference>
<evidence type="ECO:0000313" key="3">
    <source>
        <dbReference type="Proteomes" id="UP000441523"/>
    </source>
</evidence>
<dbReference type="RefSeq" id="WP_150965649.1">
    <property type="nucleotide sequence ID" value="NZ_VZZJ01000023.1"/>
</dbReference>
<reference evidence="2 3" key="1">
    <citation type="submission" date="2019-09" db="EMBL/GenBank/DDBJ databases">
        <title>YIM 132548 draft genome.</title>
        <authorList>
            <person name="Jiang L."/>
        </authorList>
    </citation>
    <scope>NUCLEOTIDE SEQUENCE [LARGE SCALE GENOMIC DNA]</scope>
    <source>
        <strain evidence="2 3">YIM 132548</strain>
    </source>
</reference>
<dbReference type="EMBL" id="VZZJ01000023">
    <property type="protein sequence ID" value="KAB1070827.1"/>
    <property type="molecule type" value="Genomic_DNA"/>
</dbReference>
<dbReference type="InterPro" id="IPR021735">
    <property type="entry name" value="DUF3306"/>
</dbReference>